<organism evidence="3 4">
    <name type="scientific">Candidatus Woykebacteria bacterium RBG_19FT_COMBO_43_10</name>
    <dbReference type="NCBI Taxonomy" id="1802598"/>
    <lineage>
        <taxon>Bacteria</taxon>
        <taxon>Candidatus Woykeibacteriota</taxon>
    </lineage>
</organism>
<dbReference type="InterPro" id="IPR000836">
    <property type="entry name" value="PRTase_dom"/>
</dbReference>
<dbReference type="Proteomes" id="UP000176645">
    <property type="component" value="Unassembled WGS sequence"/>
</dbReference>
<protein>
    <recommendedName>
        <fullName evidence="2">Phosphoribosyltransferase domain-containing protein</fullName>
    </recommendedName>
</protein>
<evidence type="ECO:0000313" key="4">
    <source>
        <dbReference type="Proteomes" id="UP000176645"/>
    </source>
</evidence>
<evidence type="ECO:0000256" key="1">
    <source>
        <dbReference type="ARBA" id="ARBA00008007"/>
    </source>
</evidence>
<evidence type="ECO:0000259" key="2">
    <source>
        <dbReference type="Pfam" id="PF00156"/>
    </source>
</evidence>
<dbReference type="InterPro" id="IPR051910">
    <property type="entry name" value="ComF/GntX_DNA_util-trans"/>
</dbReference>
<name>A0A1G1WI88_9BACT</name>
<comment type="similarity">
    <text evidence="1">Belongs to the ComF/GntX family.</text>
</comment>
<sequence>MGFLDLIFPKRCVVCGRFGEYLCEEDKKKIQPAKAFCPVCLRAAISGATHPKCKGKLSLDGLICLVDYKSPVKEIIAELKYRFVTDLARILEQEIRKPHFLDKYDFAGFTMVPIPLSSGKKNWRGFNQAEILARVVARRWKLPFDPEVLQKIRETKPQAKLRRDERLKQVKRTFGLVSETVKGKKYIIFDDVWTTGATLKAAATALKRKGAATVWGMTLASSH</sequence>
<proteinExistence type="inferred from homology"/>
<reference evidence="3 4" key="1">
    <citation type="journal article" date="2016" name="Nat. Commun.">
        <title>Thousands of microbial genomes shed light on interconnected biogeochemical processes in an aquifer system.</title>
        <authorList>
            <person name="Anantharaman K."/>
            <person name="Brown C.T."/>
            <person name="Hug L.A."/>
            <person name="Sharon I."/>
            <person name="Castelle C.J."/>
            <person name="Probst A.J."/>
            <person name="Thomas B.C."/>
            <person name="Singh A."/>
            <person name="Wilkins M.J."/>
            <person name="Karaoz U."/>
            <person name="Brodie E.L."/>
            <person name="Williams K.H."/>
            <person name="Hubbard S.S."/>
            <person name="Banfield J.F."/>
        </authorList>
    </citation>
    <scope>NUCLEOTIDE SEQUENCE [LARGE SCALE GENOMIC DNA]</scope>
</reference>
<dbReference type="AlphaFoldDB" id="A0A1G1WI88"/>
<dbReference type="Pfam" id="PF00156">
    <property type="entry name" value="Pribosyltran"/>
    <property type="match status" value="1"/>
</dbReference>
<comment type="caution">
    <text evidence="3">The sequence shown here is derived from an EMBL/GenBank/DDBJ whole genome shotgun (WGS) entry which is preliminary data.</text>
</comment>
<dbReference type="Gene3D" id="3.40.50.2020">
    <property type="match status" value="1"/>
</dbReference>
<dbReference type="PANTHER" id="PTHR47505">
    <property type="entry name" value="DNA UTILIZATION PROTEIN YHGH"/>
    <property type="match status" value="1"/>
</dbReference>
<accession>A0A1G1WI88</accession>
<dbReference type="SUPFAM" id="SSF53271">
    <property type="entry name" value="PRTase-like"/>
    <property type="match status" value="1"/>
</dbReference>
<dbReference type="PANTHER" id="PTHR47505:SF1">
    <property type="entry name" value="DNA UTILIZATION PROTEIN YHGH"/>
    <property type="match status" value="1"/>
</dbReference>
<dbReference type="EMBL" id="MHCU01000036">
    <property type="protein sequence ID" value="OGY27435.1"/>
    <property type="molecule type" value="Genomic_DNA"/>
</dbReference>
<feature type="domain" description="Phosphoribosyltransferase" evidence="2">
    <location>
        <begin position="132"/>
        <end position="214"/>
    </location>
</feature>
<dbReference type="CDD" id="cd06223">
    <property type="entry name" value="PRTases_typeI"/>
    <property type="match status" value="1"/>
</dbReference>
<gene>
    <name evidence="3" type="ORF">A2Z42_05085</name>
</gene>
<evidence type="ECO:0000313" key="3">
    <source>
        <dbReference type="EMBL" id="OGY27435.1"/>
    </source>
</evidence>
<dbReference type="InterPro" id="IPR029057">
    <property type="entry name" value="PRTase-like"/>
</dbReference>